<keyword evidence="2 4" id="KW-0863">Zinc-finger</keyword>
<feature type="domain" description="RING-type" evidence="6">
    <location>
        <begin position="79"/>
        <end position="122"/>
    </location>
</feature>
<dbReference type="InterPro" id="IPR013083">
    <property type="entry name" value="Znf_RING/FYVE/PHD"/>
</dbReference>
<comment type="caution">
    <text evidence="7">The sequence shown here is derived from an EMBL/GenBank/DDBJ whole genome shotgun (WGS) entry which is preliminary data.</text>
</comment>
<proteinExistence type="predicted"/>
<feature type="transmembrane region" description="Helical" evidence="5">
    <location>
        <begin position="15"/>
        <end position="43"/>
    </location>
</feature>
<evidence type="ECO:0000259" key="6">
    <source>
        <dbReference type="PROSITE" id="PS50089"/>
    </source>
</evidence>
<dbReference type="EMBL" id="JBFOLK010000014">
    <property type="protein sequence ID" value="KAL2461121.1"/>
    <property type="molecule type" value="Genomic_DNA"/>
</dbReference>
<dbReference type="AlphaFoldDB" id="A0ABD1PB51"/>
<keyword evidence="8" id="KW-1185">Reference proteome</keyword>
<keyword evidence="5" id="KW-0812">Transmembrane</keyword>
<dbReference type="GO" id="GO:0008270">
    <property type="term" value="F:zinc ion binding"/>
    <property type="evidence" value="ECO:0007669"/>
    <property type="project" value="UniProtKB-KW"/>
</dbReference>
<sequence length="149" mass="17398">MISLYAQSHLSTATLILITCIWIPFHQIKQFILTIFGILFYAFRRTDSVHLHQEAILDLSVWRFQDLEDDQILGIEEICSICLMEFENEDLVNKLPNCRHIFHMACIEKWLDRNQFTCPMCRSLLLHVKASPCKLRPSSAYSTHLINAC</sequence>
<dbReference type="PANTHER" id="PTHR45969:SF9">
    <property type="entry name" value="RING-TYPE DOMAIN-CONTAINING PROTEIN"/>
    <property type="match status" value="1"/>
</dbReference>
<keyword evidence="3" id="KW-0862">Zinc</keyword>
<dbReference type="SUPFAM" id="SSF57850">
    <property type="entry name" value="RING/U-box"/>
    <property type="match status" value="1"/>
</dbReference>
<dbReference type="PROSITE" id="PS50089">
    <property type="entry name" value="ZF_RING_2"/>
    <property type="match status" value="1"/>
</dbReference>
<evidence type="ECO:0000313" key="8">
    <source>
        <dbReference type="Proteomes" id="UP001604336"/>
    </source>
</evidence>
<keyword evidence="5" id="KW-1133">Transmembrane helix</keyword>
<dbReference type="InterPro" id="IPR001841">
    <property type="entry name" value="Znf_RING"/>
</dbReference>
<dbReference type="Gene3D" id="3.30.40.10">
    <property type="entry name" value="Zinc/RING finger domain, C3HC4 (zinc finger)"/>
    <property type="match status" value="1"/>
</dbReference>
<evidence type="ECO:0000256" key="5">
    <source>
        <dbReference type="SAM" id="Phobius"/>
    </source>
</evidence>
<accession>A0ABD1PB51</accession>
<evidence type="ECO:0000313" key="7">
    <source>
        <dbReference type="EMBL" id="KAL2461121.1"/>
    </source>
</evidence>
<keyword evidence="1" id="KW-0479">Metal-binding</keyword>
<protein>
    <submittedName>
        <fullName evidence="7">RING-H2 finger protein ATL18</fullName>
    </submittedName>
</protein>
<keyword evidence="5" id="KW-0472">Membrane</keyword>
<evidence type="ECO:0000256" key="3">
    <source>
        <dbReference type="ARBA" id="ARBA00022833"/>
    </source>
</evidence>
<dbReference type="Proteomes" id="UP001604336">
    <property type="component" value="Unassembled WGS sequence"/>
</dbReference>
<organism evidence="7 8">
    <name type="scientific">Abeliophyllum distichum</name>
    <dbReference type="NCBI Taxonomy" id="126358"/>
    <lineage>
        <taxon>Eukaryota</taxon>
        <taxon>Viridiplantae</taxon>
        <taxon>Streptophyta</taxon>
        <taxon>Embryophyta</taxon>
        <taxon>Tracheophyta</taxon>
        <taxon>Spermatophyta</taxon>
        <taxon>Magnoliopsida</taxon>
        <taxon>eudicotyledons</taxon>
        <taxon>Gunneridae</taxon>
        <taxon>Pentapetalae</taxon>
        <taxon>asterids</taxon>
        <taxon>lamiids</taxon>
        <taxon>Lamiales</taxon>
        <taxon>Oleaceae</taxon>
        <taxon>Forsythieae</taxon>
        <taxon>Abeliophyllum</taxon>
    </lineage>
</organism>
<name>A0ABD1PB51_9LAMI</name>
<dbReference type="Pfam" id="PF13639">
    <property type="entry name" value="zf-RING_2"/>
    <property type="match status" value="1"/>
</dbReference>
<dbReference type="SMART" id="SM00184">
    <property type="entry name" value="RING"/>
    <property type="match status" value="1"/>
</dbReference>
<reference evidence="8" key="1">
    <citation type="submission" date="2024-07" db="EMBL/GenBank/DDBJ databases">
        <title>Two chromosome-level genome assemblies of Korean endemic species Abeliophyllum distichum and Forsythia ovata (Oleaceae).</title>
        <authorList>
            <person name="Jang H."/>
        </authorList>
    </citation>
    <scope>NUCLEOTIDE SEQUENCE [LARGE SCALE GENOMIC DNA]</scope>
</reference>
<gene>
    <name evidence="7" type="ORF">Adt_44541</name>
</gene>
<evidence type="ECO:0000256" key="4">
    <source>
        <dbReference type="PROSITE-ProRule" id="PRU00175"/>
    </source>
</evidence>
<evidence type="ECO:0000256" key="1">
    <source>
        <dbReference type="ARBA" id="ARBA00022723"/>
    </source>
</evidence>
<evidence type="ECO:0000256" key="2">
    <source>
        <dbReference type="ARBA" id="ARBA00022771"/>
    </source>
</evidence>
<dbReference type="PANTHER" id="PTHR45969">
    <property type="entry name" value="RING ZINC FINGER PROTEIN-RELATED"/>
    <property type="match status" value="1"/>
</dbReference>